<dbReference type="EMBL" id="JBHLZU010000008">
    <property type="protein sequence ID" value="MFB9904194.1"/>
    <property type="molecule type" value="Genomic_DNA"/>
</dbReference>
<evidence type="ECO:0000256" key="1">
    <source>
        <dbReference type="SAM" id="SignalP"/>
    </source>
</evidence>
<dbReference type="Proteomes" id="UP001589693">
    <property type="component" value="Unassembled WGS sequence"/>
</dbReference>
<name>A0ABV5ZTI3_9PSEU</name>
<feature type="signal peptide" evidence="1">
    <location>
        <begin position="1"/>
        <end position="19"/>
    </location>
</feature>
<comment type="caution">
    <text evidence="2">The sequence shown here is derived from an EMBL/GenBank/DDBJ whole genome shotgun (WGS) entry which is preliminary data.</text>
</comment>
<dbReference type="RefSeq" id="WP_377851380.1">
    <property type="nucleotide sequence ID" value="NZ_JBHLZU010000008.1"/>
</dbReference>
<gene>
    <name evidence="2" type="ORF">ACFFQA_09590</name>
</gene>
<evidence type="ECO:0000313" key="3">
    <source>
        <dbReference type="Proteomes" id="UP001589693"/>
    </source>
</evidence>
<keyword evidence="3" id="KW-1185">Reference proteome</keyword>
<organism evidence="2 3">
    <name type="scientific">Allokutzneria oryzae</name>
    <dbReference type="NCBI Taxonomy" id="1378989"/>
    <lineage>
        <taxon>Bacteria</taxon>
        <taxon>Bacillati</taxon>
        <taxon>Actinomycetota</taxon>
        <taxon>Actinomycetes</taxon>
        <taxon>Pseudonocardiales</taxon>
        <taxon>Pseudonocardiaceae</taxon>
        <taxon>Allokutzneria</taxon>
    </lineage>
</organism>
<dbReference type="InterPro" id="IPR045935">
    <property type="entry name" value="DUF6355"/>
</dbReference>
<sequence length="103" mass="10923">MRKGMRTVVAIAGAVTALAAGTATAGAAPATEVAQVKASADPCGWFVSWGTGYYNHCGPTNVVIYVDRTNIGGFKDYEKCVPPGTTRLGPWPDWKGAWYLRPC</sequence>
<protein>
    <submittedName>
        <fullName evidence="2">DUF6355 family natural product biosynthesis protein</fullName>
    </submittedName>
</protein>
<reference evidence="2 3" key="1">
    <citation type="submission" date="2024-09" db="EMBL/GenBank/DDBJ databases">
        <authorList>
            <person name="Sun Q."/>
            <person name="Mori K."/>
        </authorList>
    </citation>
    <scope>NUCLEOTIDE SEQUENCE [LARGE SCALE GENOMIC DNA]</scope>
    <source>
        <strain evidence="2 3">TBRC 7907</strain>
    </source>
</reference>
<feature type="chain" id="PRO_5047419910" evidence="1">
    <location>
        <begin position="20"/>
        <end position="103"/>
    </location>
</feature>
<evidence type="ECO:0000313" key="2">
    <source>
        <dbReference type="EMBL" id="MFB9904194.1"/>
    </source>
</evidence>
<keyword evidence="1" id="KW-0732">Signal</keyword>
<proteinExistence type="predicted"/>
<dbReference type="Pfam" id="PF19882">
    <property type="entry name" value="DUF6355"/>
    <property type="match status" value="1"/>
</dbReference>
<accession>A0ABV5ZTI3</accession>